<dbReference type="SUPFAM" id="SSF56112">
    <property type="entry name" value="Protein kinase-like (PK-like)"/>
    <property type="match status" value="1"/>
</dbReference>
<keyword evidence="5" id="KW-0808">Transferase</keyword>
<keyword evidence="7" id="KW-0418">Kinase</keyword>
<keyword evidence="8" id="KW-0067">ATP-binding</keyword>
<dbReference type="Gene3D" id="2.130.10.10">
    <property type="entry name" value="YVTN repeat-like/Quinoprotein amine dehydrogenase"/>
    <property type="match status" value="1"/>
</dbReference>
<evidence type="ECO:0000256" key="10">
    <source>
        <dbReference type="ARBA" id="ARBA00023006"/>
    </source>
</evidence>
<evidence type="ECO:0000256" key="8">
    <source>
        <dbReference type="ARBA" id="ARBA00022840"/>
    </source>
</evidence>
<comment type="catalytic activity">
    <reaction evidence="13">
        <text>L-seryl-[protein] + ATP = O-phospho-L-seryl-[protein] + ADP + H(+)</text>
        <dbReference type="Rhea" id="RHEA:17989"/>
        <dbReference type="Rhea" id="RHEA-COMP:9863"/>
        <dbReference type="Rhea" id="RHEA-COMP:11604"/>
        <dbReference type="ChEBI" id="CHEBI:15378"/>
        <dbReference type="ChEBI" id="CHEBI:29999"/>
        <dbReference type="ChEBI" id="CHEBI:30616"/>
        <dbReference type="ChEBI" id="CHEBI:83421"/>
        <dbReference type="ChEBI" id="CHEBI:456216"/>
        <dbReference type="EC" id="2.7.11.1"/>
    </reaction>
</comment>
<comment type="subcellular location">
    <subcellularLocation>
        <location evidence="1">Preautophagosomal structure membrane</location>
        <topology evidence="1">Peripheral membrane protein</topology>
    </subcellularLocation>
</comment>
<comment type="caution">
    <text evidence="16">The sequence shown here is derived from an EMBL/GenBank/DDBJ whole genome shotgun (WGS) entry which is preliminary data.</text>
</comment>
<dbReference type="SMART" id="SM00220">
    <property type="entry name" value="S_TKc"/>
    <property type="match status" value="1"/>
</dbReference>
<dbReference type="InterPro" id="IPR011009">
    <property type="entry name" value="Kinase-like_dom_sf"/>
</dbReference>
<dbReference type="PANTHER" id="PTHR24348:SF22">
    <property type="entry name" value="NON-SPECIFIC SERINE_THREONINE PROTEIN KINASE"/>
    <property type="match status" value="1"/>
</dbReference>
<accession>A0ABY6V174</accession>
<evidence type="ECO:0000256" key="14">
    <source>
        <dbReference type="SAM" id="MobiDB-lite"/>
    </source>
</evidence>
<dbReference type="InterPro" id="IPR000719">
    <property type="entry name" value="Prot_kinase_dom"/>
</dbReference>
<dbReference type="PROSITE" id="PS50011">
    <property type="entry name" value="PROTEIN_KINASE_DOM"/>
    <property type="match status" value="1"/>
</dbReference>
<feature type="domain" description="Protein kinase" evidence="15">
    <location>
        <begin position="47"/>
        <end position="314"/>
    </location>
</feature>
<keyword evidence="3" id="KW-0813">Transport</keyword>
<evidence type="ECO:0000256" key="5">
    <source>
        <dbReference type="ARBA" id="ARBA00022679"/>
    </source>
</evidence>
<dbReference type="InterPro" id="IPR045269">
    <property type="entry name" value="Atg1-like"/>
</dbReference>
<evidence type="ECO:0000313" key="17">
    <source>
        <dbReference type="Proteomes" id="UP000766486"/>
    </source>
</evidence>
<dbReference type="Gene3D" id="1.10.510.10">
    <property type="entry name" value="Transferase(Phosphotransferase) domain 1"/>
    <property type="match status" value="1"/>
</dbReference>
<dbReference type="EMBL" id="CABFNS010000932">
    <property type="protein sequence ID" value="VUC36684.1"/>
    <property type="molecule type" value="Genomic_DNA"/>
</dbReference>
<evidence type="ECO:0000256" key="3">
    <source>
        <dbReference type="ARBA" id="ARBA00022448"/>
    </source>
</evidence>
<gene>
    <name evidence="16" type="ORF">CLO192961_LOCUS450750</name>
</gene>
<sequence length="743" mass="82841">MEDVITDLARDWELKSEIRPGYTLHTKYISDPARGIRRRPIEEKWERDDTKALGHGTFGTVWLERCTSGPSTGQIRAVKQIYKRFGHTSVSTKALSGDLSAMMKFSHETYRHCFVQSLWYDSPDYLYITMEYLSHGDLSRHLQNPLPEAEASLITLQVLEGLEFMHRNKFAHRDLKPNNILVQHAGPNWWVKISDFGTSKQIETTALRTIVGTETYQAPEVRGIFTPADMAENSERLFSLAVDLWAVGAIAFRMATGGMLFSTPRELYSYVVLGTAFPFEKSLSADCNAFISSTMHASPKQRPHASEALAHSWFSLASAFSTYVDRQPVIPTETLSLRVRDSAVEGSAEWPTLSNGVVQNTDWSVKVLDVPGSSGPRIGTISDIPVYPWAVVRSEPSRGERTPMNENLQHQNQETGSTIPTTNVHQSSSESGHPHAVDLRAGDGQDGLMISAVYSPDGKTLAICMEYAIHTYAIGEGGIFKEMDILRNPDWQLIEGLARIVAFIRDRGGNRSLELWEKKGRHYGSNHKVHMSINDVELDAWALSQGSTTLVLGCHKTSLFRTKDETQIRVYGLSPQTEMKIFAPIKLKDRVKRIVASPDGQEFAQYIDATTCTIWRYLGKSSFVQSQTVSWAAINFSADGCLLAAKDRHEKFILLRKNRHGLYAEIQQLSDQESTVAAFSPDGTFLATPHGGIVIWEESLYGNMLDKKWTLSSQAGVSSISYSAAAQQLAMVSPNGVATIWHL</sequence>
<evidence type="ECO:0000256" key="1">
    <source>
        <dbReference type="ARBA" id="ARBA00004623"/>
    </source>
</evidence>
<name>A0ABY6V174_BIOOC</name>
<evidence type="ECO:0000256" key="2">
    <source>
        <dbReference type="ARBA" id="ARBA00012513"/>
    </source>
</evidence>
<dbReference type="EC" id="2.7.11.1" evidence="2"/>
<dbReference type="SUPFAM" id="SSF82171">
    <property type="entry name" value="DPP6 N-terminal domain-like"/>
    <property type="match status" value="1"/>
</dbReference>
<evidence type="ECO:0000256" key="4">
    <source>
        <dbReference type="ARBA" id="ARBA00022527"/>
    </source>
</evidence>
<feature type="region of interest" description="Disordered" evidence="14">
    <location>
        <begin position="410"/>
        <end position="441"/>
    </location>
</feature>
<evidence type="ECO:0000256" key="6">
    <source>
        <dbReference type="ARBA" id="ARBA00022741"/>
    </source>
</evidence>
<dbReference type="InterPro" id="IPR008271">
    <property type="entry name" value="Ser/Thr_kinase_AS"/>
</dbReference>
<keyword evidence="10" id="KW-0072">Autophagy</keyword>
<evidence type="ECO:0000256" key="9">
    <source>
        <dbReference type="ARBA" id="ARBA00022927"/>
    </source>
</evidence>
<keyword evidence="4" id="KW-0723">Serine/threonine-protein kinase</keyword>
<evidence type="ECO:0000256" key="12">
    <source>
        <dbReference type="ARBA" id="ARBA00047899"/>
    </source>
</evidence>
<protein>
    <recommendedName>
        <fullName evidence="2">non-specific serine/threonine protein kinase</fullName>
        <ecNumber evidence="2">2.7.11.1</ecNumber>
    </recommendedName>
    <alternativeName>
        <fullName evidence="11">Autophagy-related protein 1</fullName>
    </alternativeName>
</protein>
<evidence type="ECO:0000256" key="7">
    <source>
        <dbReference type="ARBA" id="ARBA00022777"/>
    </source>
</evidence>
<evidence type="ECO:0000256" key="11">
    <source>
        <dbReference type="ARBA" id="ARBA00030237"/>
    </source>
</evidence>
<keyword evidence="9" id="KW-0653">Protein transport</keyword>
<evidence type="ECO:0000259" key="15">
    <source>
        <dbReference type="PROSITE" id="PS50011"/>
    </source>
</evidence>
<organism evidence="16 17">
    <name type="scientific">Bionectria ochroleuca</name>
    <name type="common">Gliocladium roseum</name>
    <dbReference type="NCBI Taxonomy" id="29856"/>
    <lineage>
        <taxon>Eukaryota</taxon>
        <taxon>Fungi</taxon>
        <taxon>Dikarya</taxon>
        <taxon>Ascomycota</taxon>
        <taxon>Pezizomycotina</taxon>
        <taxon>Sordariomycetes</taxon>
        <taxon>Hypocreomycetidae</taxon>
        <taxon>Hypocreales</taxon>
        <taxon>Bionectriaceae</taxon>
        <taxon>Clonostachys</taxon>
    </lineage>
</organism>
<feature type="compositionally biased region" description="Polar residues" evidence="14">
    <location>
        <begin position="410"/>
        <end position="431"/>
    </location>
</feature>
<evidence type="ECO:0000313" key="16">
    <source>
        <dbReference type="EMBL" id="VUC36684.1"/>
    </source>
</evidence>
<reference evidence="16 17" key="1">
    <citation type="submission" date="2019-06" db="EMBL/GenBank/DDBJ databases">
        <authorList>
            <person name="Broberg M."/>
        </authorList>
    </citation>
    <scope>NUCLEOTIDE SEQUENCE [LARGE SCALE GENOMIC DNA]</scope>
</reference>
<dbReference type="Pfam" id="PF00069">
    <property type="entry name" value="Pkinase"/>
    <property type="match status" value="1"/>
</dbReference>
<proteinExistence type="predicted"/>
<feature type="compositionally biased region" description="Basic and acidic residues" evidence="14">
    <location>
        <begin position="432"/>
        <end position="441"/>
    </location>
</feature>
<dbReference type="InterPro" id="IPR015943">
    <property type="entry name" value="WD40/YVTN_repeat-like_dom_sf"/>
</dbReference>
<comment type="catalytic activity">
    <reaction evidence="12">
        <text>L-threonyl-[protein] + ATP = O-phospho-L-threonyl-[protein] + ADP + H(+)</text>
        <dbReference type="Rhea" id="RHEA:46608"/>
        <dbReference type="Rhea" id="RHEA-COMP:11060"/>
        <dbReference type="Rhea" id="RHEA-COMP:11605"/>
        <dbReference type="ChEBI" id="CHEBI:15378"/>
        <dbReference type="ChEBI" id="CHEBI:30013"/>
        <dbReference type="ChEBI" id="CHEBI:30616"/>
        <dbReference type="ChEBI" id="CHEBI:61977"/>
        <dbReference type="ChEBI" id="CHEBI:456216"/>
        <dbReference type="EC" id="2.7.11.1"/>
    </reaction>
</comment>
<dbReference type="PANTHER" id="PTHR24348">
    <property type="entry name" value="SERINE/THREONINE-PROTEIN KINASE UNC-51-RELATED"/>
    <property type="match status" value="1"/>
</dbReference>
<keyword evidence="6" id="KW-0547">Nucleotide-binding</keyword>
<keyword evidence="17" id="KW-1185">Reference proteome</keyword>
<evidence type="ECO:0000256" key="13">
    <source>
        <dbReference type="ARBA" id="ARBA00048679"/>
    </source>
</evidence>
<dbReference type="Proteomes" id="UP000766486">
    <property type="component" value="Unassembled WGS sequence"/>
</dbReference>
<dbReference type="PROSITE" id="PS00108">
    <property type="entry name" value="PROTEIN_KINASE_ST"/>
    <property type="match status" value="1"/>
</dbReference>